<proteinExistence type="predicted"/>
<reference evidence="1 2" key="1">
    <citation type="submission" date="2016-10" db="EMBL/GenBank/DDBJ databases">
        <authorList>
            <person name="de Groot N.N."/>
        </authorList>
    </citation>
    <scope>NUCLEOTIDE SEQUENCE [LARGE SCALE GENOMIC DNA]</scope>
    <source>
        <strain evidence="1 2">IBRC-M10015</strain>
    </source>
</reference>
<name>A0A1G8S6S7_9EURY</name>
<accession>A0A1G8S6S7</accession>
<dbReference type="AlphaFoldDB" id="A0A1G8S6S7"/>
<dbReference type="EMBL" id="FNFC01000001">
    <property type="protein sequence ID" value="SDJ24929.1"/>
    <property type="molecule type" value="Genomic_DNA"/>
</dbReference>
<gene>
    <name evidence="1" type="ORF">SAMN05216226_101316</name>
</gene>
<dbReference type="Proteomes" id="UP000198856">
    <property type="component" value="Unassembled WGS sequence"/>
</dbReference>
<keyword evidence="2" id="KW-1185">Reference proteome</keyword>
<evidence type="ECO:0000313" key="2">
    <source>
        <dbReference type="Proteomes" id="UP000198856"/>
    </source>
</evidence>
<dbReference type="STRING" id="890420.SAMN05216226_101316"/>
<evidence type="ECO:0000313" key="1">
    <source>
        <dbReference type="EMBL" id="SDJ24929.1"/>
    </source>
</evidence>
<dbReference type="RefSeq" id="WP_281240897.1">
    <property type="nucleotide sequence ID" value="NZ_FNFC01000001.1"/>
</dbReference>
<organism evidence="1 2">
    <name type="scientific">Halovenus aranensis</name>
    <dbReference type="NCBI Taxonomy" id="890420"/>
    <lineage>
        <taxon>Archaea</taxon>
        <taxon>Methanobacteriati</taxon>
        <taxon>Methanobacteriota</taxon>
        <taxon>Stenosarchaea group</taxon>
        <taxon>Halobacteria</taxon>
        <taxon>Halobacteriales</taxon>
        <taxon>Haloarculaceae</taxon>
        <taxon>Halovenus</taxon>
    </lineage>
</organism>
<sequence length="40" mass="4370">MVSKKTLTAGIAVAVVLAYTLSRWKSSPDPIEDEVEHTEP</sequence>
<protein>
    <submittedName>
        <fullName evidence="1">Uncharacterized protein</fullName>
    </submittedName>
</protein>